<dbReference type="GO" id="GO:0004222">
    <property type="term" value="F:metalloendopeptidase activity"/>
    <property type="evidence" value="ECO:0007669"/>
    <property type="project" value="InterPro"/>
</dbReference>
<accession>A0A7C3E6E4</accession>
<dbReference type="CDD" id="cd07343">
    <property type="entry name" value="M48A_Zmpste24p_like"/>
    <property type="match status" value="1"/>
</dbReference>
<dbReference type="InterPro" id="IPR027057">
    <property type="entry name" value="CAXX_Prtase_1"/>
</dbReference>
<dbReference type="Gene3D" id="3.30.2010.10">
    <property type="entry name" value="Metalloproteases ('zincins'), catalytic domain"/>
    <property type="match status" value="1"/>
</dbReference>
<dbReference type="InterPro" id="IPR001915">
    <property type="entry name" value="Peptidase_M48"/>
</dbReference>
<comment type="cofactor">
    <cofactor evidence="12 13">
        <name>Zn(2+)</name>
        <dbReference type="ChEBI" id="CHEBI:29105"/>
    </cofactor>
    <text evidence="12 13">Binds 1 zinc ion per subunit.</text>
</comment>
<evidence type="ECO:0000256" key="3">
    <source>
        <dbReference type="ARBA" id="ARBA00022692"/>
    </source>
</evidence>
<evidence type="ECO:0000256" key="7">
    <source>
        <dbReference type="ARBA" id="ARBA00022833"/>
    </source>
</evidence>
<dbReference type="GO" id="GO:0071586">
    <property type="term" value="P:CAAX-box protein processing"/>
    <property type="evidence" value="ECO:0007669"/>
    <property type="project" value="InterPro"/>
</dbReference>
<evidence type="ECO:0000256" key="11">
    <source>
        <dbReference type="PIRSR" id="PIRSR627057-1"/>
    </source>
</evidence>
<feature type="active site" evidence="11">
    <location>
        <position position="281"/>
    </location>
</feature>
<dbReference type="Pfam" id="PF01435">
    <property type="entry name" value="Peptidase_M48"/>
    <property type="match status" value="1"/>
</dbReference>
<keyword evidence="9 13" id="KW-0482">Metalloprotease</keyword>
<evidence type="ECO:0000256" key="12">
    <source>
        <dbReference type="PIRSR" id="PIRSR627057-2"/>
    </source>
</evidence>
<name>A0A7C3E6E4_9SPIR</name>
<reference evidence="17" key="1">
    <citation type="journal article" date="2020" name="mSystems">
        <title>Genome- and Community-Level Interaction Insights into Carbon Utilization and Element Cycling Functions of Hydrothermarchaeota in Hydrothermal Sediment.</title>
        <authorList>
            <person name="Zhou Z."/>
            <person name="Liu Y."/>
            <person name="Xu W."/>
            <person name="Pan J."/>
            <person name="Luo Z.H."/>
            <person name="Li M."/>
        </authorList>
    </citation>
    <scope>NUCLEOTIDE SEQUENCE [LARGE SCALE GENOMIC DNA]</scope>
    <source>
        <strain evidence="17">SpSt-503</strain>
    </source>
</reference>
<protein>
    <submittedName>
        <fullName evidence="17">M48 family peptidase</fullName>
    </submittedName>
</protein>
<evidence type="ECO:0000256" key="10">
    <source>
        <dbReference type="ARBA" id="ARBA00023136"/>
    </source>
</evidence>
<comment type="similarity">
    <text evidence="13">Belongs to the peptidase M48 family.</text>
</comment>
<feature type="binding site" evidence="12">
    <location>
        <position position="280"/>
    </location>
    <ligand>
        <name>Zn(2+)</name>
        <dbReference type="ChEBI" id="CHEBI:29105"/>
        <note>catalytic</note>
    </ligand>
</feature>
<dbReference type="FunFam" id="3.30.2010.10:FF:000002">
    <property type="entry name" value="CAAX prenyl protease"/>
    <property type="match status" value="1"/>
</dbReference>
<dbReference type="Pfam" id="PF16491">
    <property type="entry name" value="Peptidase_M48_N"/>
    <property type="match status" value="1"/>
</dbReference>
<evidence type="ECO:0000256" key="8">
    <source>
        <dbReference type="ARBA" id="ARBA00022989"/>
    </source>
</evidence>
<feature type="transmembrane region" description="Helical" evidence="14">
    <location>
        <begin position="177"/>
        <end position="202"/>
    </location>
</feature>
<dbReference type="EMBL" id="DSVL01000373">
    <property type="protein sequence ID" value="HFH30257.1"/>
    <property type="molecule type" value="Genomic_DNA"/>
</dbReference>
<keyword evidence="3 14" id="KW-0812">Transmembrane</keyword>
<proteinExistence type="inferred from homology"/>
<comment type="caution">
    <text evidence="17">The sequence shown here is derived from an EMBL/GenBank/DDBJ whole genome shotgun (WGS) entry which is preliminary data.</text>
</comment>
<dbReference type="GO" id="GO:0046872">
    <property type="term" value="F:metal ion binding"/>
    <property type="evidence" value="ECO:0007669"/>
    <property type="project" value="UniProtKB-KW"/>
</dbReference>
<keyword evidence="8 14" id="KW-1133">Transmembrane helix</keyword>
<feature type="transmembrane region" description="Helical" evidence="14">
    <location>
        <begin position="295"/>
        <end position="316"/>
    </location>
</feature>
<sequence length="421" mass="46481">MNFLANPEILKAIIIAIVSLSYGFSLSVSILNMNHLRPGIESSLAEFIDEKKYAQLLAYNREKSRLALWEGLLSFAALLLFLLFDGPGRLDTALSGLITNPRLRALAFFAIIALASGLLSLPFSLYHDFSLEARYGFNTKTISLYISDTIKGLILGAVFGGGILYLLLLCIDTFGSLFWLIFGFILFAVTLIISSLYTTLILPLFNKLIPLEAGDLKTAIEQLAAKTRFPLSGVYVMNASKRSKKSNAFFSGLGRFKKIVLFDTLIANHPVDEITAILAHEIGHYKGRHIPYSSILLALSIFITMALFSLLVGSRALSQALGAADLQVHINLLAFFLLYEPLSLLMNIGTNIISRRFEYQADAYAVRATSAEPMGRALKRLFADNLSDLYPHPLYVFVNYSHPPLLARLKALEAVQNQGTA</sequence>
<evidence type="ECO:0000256" key="1">
    <source>
        <dbReference type="ARBA" id="ARBA00004477"/>
    </source>
</evidence>
<feature type="domain" description="CAAX prenyl protease 1 N-terminal" evidence="16">
    <location>
        <begin position="36"/>
        <end position="207"/>
    </location>
</feature>
<evidence type="ECO:0000256" key="6">
    <source>
        <dbReference type="ARBA" id="ARBA00022824"/>
    </source>
</evidence>
<organism evidence="17">
    <name type="scientific">Gracilinema caldarium</name>
    <dbReference type="NCBI Taxonomy" id="215591"/>
    <lineage>
        <taxon>Bacteria</taxon>
        <taxon>Pseudomonadati</taxon>
        <taxon>Spirochaetota</taxon>
        <taxon>Spirochaetia</taxon>
        <taxon>Spirochaetales</taxon>
        <taxon>Breznakiellaceae</taxon>
        <taxon>Gracilinema</taxon>
    </lineage>
</organism>
<gene>
    <name evidence="17" type="ORF">ENS59_12255</name>
</gene>
<dbReference type="AlphaFoldDB" id="A0A7C3E6E4"/>
<dbReference type="PANTHER" id="PTHR10120">
    <property type="entry name" value="CAAX PRENYL PROTEASE 1"/>
    <property type="match status" value="1"/>
</dbReference>
<feature type="active site" description="Proton donor" evidence="11">
    <location>
        <position position="362"/>
    </location>
</feature>
<keyword evidence="5 13" id="KW-0378">Hydrolase</keyword>
<feature type="transmembrane region" description="Helical" evidence="14">
    <location>
        <begin position="12"/>
        <end position="31"/>
    </location>
</feature>
<keyword evidence="6" id="KW-0256">Endoplasmic reticulum</keyword>
<evidence type="ECO:0000256" key="2">
    <source>
        <dbReference type="ARBA" id="ARBA00022670"/>
    </source>
</evidence>
<keyword evidence="10 14" id="KW-0472">Membrane</keyword>
<evidence type="ECO:0000256" key="5">
    <source>
        <dbReference type="ARBA" id="ARBA00022801"/>
    </source>
</evidence>
<feature type="transmembrane region" description="Helical" evidence="14">
    <location>
        <begin position="328"/>
        <end position="348"/>
    </location>
</feature>
<feature type="binding site" evidence="12">
    <location>
        <position position="358"/>
    </location>
    <ligand>
        <name>Zn(2+)</name>
        <dbReference type="ChEBI" id="CHEBI:29105"/>
        <note>catalytic</note>
    </ligand>
</feature>
<evidence type="ECO:0000259" key="16">
    <source>
        <dbReference type="Pfam" id="PF16491"/>
    </source>
</evidence>
<comment type="subcellular location">
    <subcellularLocation>
        <location evidence="1">Endoplasmic reticulum membrane</location>
        <topology evidence="1">Multi-pass membrane protein</topology>
    </subcellularLocation>
</comment>
<keyword evidence="7 12" id="KW-0862">Zinc</keyword>
<feature type="transmembrane region" description="Helical" evidence="14">
    <location>
        <begin position="104"/>
        <end position="129"/>
    </location>
</feature>
<evidence type="ECO:0000256" key="13">
    <source>
        <dbReference type="RuleBase" id="RU003983"/>
    </source>
</evidence>
<feature type="binding site" evidence="12">
    <location>
        <position position="284"/>
    </location>
    <ligand>
        <name>Zn(2+)</name>
        <dbReference type="ChEBI" id="CHEBI:29105"/>
        <note>catalytic</note>
    </ligand>
</feature>
<feature type="transmembrane region" description="Helical" evidence="14">
    <location>
        <begin position="150"/>
        <end position="171"/>
    </location>
</feature>
<evidence type="ECO:0000256" key="9">
    <source>
        <dbReference type="ARBA" id="ARBA00023049"/>
    </source>
</evidence>
<evidence type="ECO:0000256" key="4">
    <source>
        <dbReference type="ARBA" id="ARBA00022723"/>
    </source>
</evidence>
<keyword evidence="2 13" id="KW-0645">Protease</keyword>
<feature type="transmembrane region" description="Helical" evidence="14">
    <location>
        <begin position="66"/>
        <end position="84"/>
    </location>
</feature>
<evidence type="ECO:0000313" key="17">
    <source>
        <dbReference type="EMBL" id="HFH30257.1"/>
    </source>
</evidence>
<keyword evidence="4 12" id="KW-0479">Metal-binding</keyword>
<evidence type="ECO:0000259" key="15">
    <source>
        <dbReference type="Pfam" id="PF01435"/>
    </source>
</evidence>
<dbReference type="InterPro" id="IPR032456">
    <property type="entry name" value="Peptidase_M48_N"/>
</dbReference>
<feature type="domain" description="Peptidase M48" evidence="15">
    <location>
        <begin position="210"/>
        <end position="414"/>
    </location>
</feature>
<evidence type="ECO:0000256" key="14">
    <source>
        <dbReference type="SAM" id="Phobius"/>
    </source>
</evidence>